<reference evidence="2 3" key="1">
    <citation type="submission" date="2016-05" db="EMBL/GenBank/DDBJ databases">
        <title>Single-cell genome of chain-forming Candidatus Thiomargarita nelsonii and comparison to other large sulfur-oxidizing bacteria.</title>
        <authorList>
            <person name="Winkel M."/>
            <person name="Salman V."/>
            <person name="Woyke T."/>
            <person name="Schulz-Vogt H."/>
            <person name="Richter M."/>
            <person name="Flood B."/>
            <person name="Bailey J."/>
            <person name="Amann R."/>
            <person name="Mussmann M."/>
        </authorList>
    </citation>
    <scope>NUCLEOTIDE SEQUENCE [LARGE SCALE GENOMIC DNA]</scope>
    <source>
        <strain evidence="2 3">THI036</strain>
    </source>
</reference>
<evidence type="ECO:0000259" key="1">
    <source>
        <dbReference type="Pfam" id="PF00656"/>
    </source>
</evidence>
<keyword evidence="2" id="KW-0378">Hydrolase</keyword>
<dbReference type="SUPFAM" id="SSF52129">
    <property type="entry name" value="Caspase-like"/>
    <property type="match status" value="2"/>
</dbReference>
<name>A0A176S3R4_9GAMM</name>
<evidence type="ECO:0000313" key="3">
    <source>
        <dbReference type="Proteomes" id="UP000076962"/>
    </source>
</evidence>
<dbReference type="InterPro" id="IPR050452">
    <property type="entry name" value="Metacaspase"/>
</dbReference>
<keyword evidence="3" id="KW-1185">Reference proteome</keyword>
<dbReference type="EMBL" id="LUTY01000812">
    <property type="protein sequence ID" value="OAD22660.1"/>
    <property type="molecule type" value="Genomic_DNA"/>
</dbReference>
<feature type="domain" description="Peptidase C14 caspase" evidence="1">
    <location>
        <begin position="2"/>
        <end position="206"/>
    </location>
</feature>
<dbReference type="PANTHER" id="PTHR48104:SF30">
    <property type="entry name" value="METACASPASE-1"/>
    <property type="match status" value="1"/>
</dbReference>
<evidence type="ECO:0000313" key="2">
    <source>
        <dbReference type="EMBL" id="OAD22660.1"/>
    </source>
</evidence>
<dbReference type="GO" id="GO:0006508">
    <property type="term" value="P:proteolysis"/>
    <property type="evidence" value="ECO:0007669"/>
    <property type="project" value="InterPro"/>
</dbReference>
<dbReference type="AlphaFoldDB" id="A0A176S3R4"/>
<feature type="domain" description="Peptidase C14 caspase" evidence="1">
    <location>
        <begin position="248"/>
        <end position="361"/>
    </location>
</feature>
<sequence length="367" mass="41886">MGIDTYQYVSPLRGSKTDVEEMVQFIQKVWNYQPHQILTLVDEQATRKNILKAIDNWLIKGTQPGDRVFFFYSGHGYYIWDDNGDESDGYDEALCPVETKITSETMIRDDEIVARLQRLKGRQVMVVIDAYRSGGMTDGLPGKVPDMIAYSAVAANQVALVDTENPYRGVFTHRFIQGVEKKRADSNHDGQVTHAELLDYVRRESQAYCDRHKQQCTAGVLTPQLEARSEMLDKKLDFYPETAHQPTQHALVVGINQYQRRLLNLKGAVNDAKLLRDTLRRSPVQLPDKRVLLDARATRSAFIQAWQDMVKQAKPGDTLILTYAGNSKQQPDTAPLDEKDNKDEILIFHDFNPKHPTQGRITDDELY</sequence>
<dbReference type="Proteomes" id="UP000076962">
    <property type="component" value="Unassembled WGS sequence"/>
</dbReference>
<dbReference type="GO" id="GO:0004197">
    <property type="term" value="F:cysteine-type endopeptidase activity"/>
    <property type="evidence" value="ECO:0007669"/>
    <property type="project" value="InterPro"/>
</dbReference>
<dbReference type="PROSITE" id="PS00018">
    <property type="entry name" value="EF_HAND_1"/>
    <property type="match status" value="1"/>
</dbReference>
<dbReference type="Gene3D" id="3.40.50.1460">
    <property type="match status" value="2"/>
</dbReference>
<accession>A0A176S3R4</accession>
<dbReference type="InterPro" id="IPR018247">
    <property type="entry name" value="EF_Hand_1_Ca_BS"/>
</dbReference>
<dbReference type="Pfam" id="PF00656">
    <property type="entry name" value="Peptidase_C14"/>
    <property type="match status" value="2"/>
</dbReference>
<protein>
    <submittedName>
        <fullName evidence="2">Peptidase C14, caspase catalytic domain protein</fullName>
        <ecNumber evidence="2">3.4.22.-</ecNumber>
    </submittedName>
</protein>
<gene>
    <name evidence="2" type="ORF">THIOM_001525</name>
</gene>
<comment type="caution">
    <text evidence="2">The sequence shown here is derived from an EMBL/GenBank/DDBJ whole genome shotgun (WGS) entry which is preliminary data.</text>
</comment>
<feature type="non-terminal residue" evidence="2">
    <location>
        <position position="367"/>
    </location>
</feature>
<dbReference type="GO" id="GO:0005737">
    <property type="term" value="C:cytoplasm"/>
    <property type="evidence" value="ECO:0007669"/>
    <property type="project" value="TreeGrafter"/>
</dbReference>
<proteinExistence type="predicted"/>
<dbReference type="PANTHER" id="PTHR48104">
    <property type="entry name" value="METACASPASE-4"/>
    <property type="match status" value="1"/>
</dbReference>
<organism evidence="2 3">
    <name type="scientific">Candidatus Thiomargarita nelsonii</name>
    <dbReference type="NCBI Taxonomy" id="1003181"/>
    <lineage>
        <taxon>Bacteria</taxon>
        <taxon>Pseudomonadati</taxon>
        <taxon>Pseudomonadota</taxon>
        <taxon>Gammaproteobacteria</taxon>
        <taxon>Thiotrichales</taxon>
        <taxon>Thiotrichaceae</taxon>
        <taxon>Thiomargarita</taxon>
    </lineage>
</organism>
<dbReference type="EC" id="3.4.22.-" evidence="2"/>
<dbReference type="InterPro" id="IPR011600">
    <property type="entry name" value="Pept_C14_caspase"/>
</dbReference>
<dbReference type="InterPro" id="IPR029030">
    <property type="entry name" value="Caspase-like_dom_sf"/>
</dbReference>